<dbReference type="OrthoDB" id="8195432at2759"/>
<protein>
    <recommendedName>
        <fullName evidence="2">Reverse transcriptase domain-containing protein</fullName>
    </recommendedName>
</protein>
<feature type="domain" description="Reverse transcriptase" evidence="2">
    <location>
        <begin position="191"/>
        <end position="465"/>
    </location>
</feature>
<evidence type="ECO:0000256" key="1">
    <source>
        <dbReference type="SAM" id="MobiDB-lite"/>
    </source>
</evidence>
<evidence type="ECO:0000313" key="4">
    <source>
        <dbReference type="Proteomes" id="UP001152747"/>
    </source>
</evidence>
<dbReference type="PROSITE" id="PS50878">
    <property type="entry name" value="RT_POL"/>
    <property type="match status" value="1"/>
</dbReference>
<reference evidence="3" key="1">
    <citation type="submission" date="2022-11" db="EMBL/GenBank/DDBJ databases">
        <authorList>
            <person name="Kikuchi T."/>
        </authorList>
    </citation>
    <scope>NUCLEOTIDE SEQUENCE</scope>
    <source>
        <strain evidence="3">PS1010</strain>
    </source>
</reference>
<dbReference type="SUPFAM" id="SSF56672">
    <property type="entry name" value="DNA/RNA polymerases"/>
    <property type="match status" value="1"/>
</dbReference>
<comment type="caution">
    <text evidence="3">The sequence shown here is derived from an EMBL/GenBank/DDBJ whole genome shotgun (WGS) entry which is preliminary data.</text>
</comment>
<feature type="region of interest" description="Disordered" evidence="1">
    <location>
        <begin position="47"/>
        <end position="75"/>
    </location>
</feature>
<dbReference type="CDD" id="cd01650">
    <property type="entry name" value="RT_nLTR_like"/>
    <property type="match status" value="1"/>
</dbReference>
<proteinExistence type="predicted"/>
<name>A0A9P1N3Q5_9PELO</name>
<sequence>MSDYESEGKSFQRLEWIADVLTASIHQASVGDKDAIIKIVKRCPPPEKSAGDMCTQTDKPKRPYQAKPKPQNSPVEEEHIMAQYAKNRAKTFCKITKKESKQCEIPIAILEEHFKKTTTETNVSKETLNEMSSEVPETIIDLSIIGEFTPSEIKSALKVTKDTKPGVDGVHYHHLKWFDPDNTLLCKIFNACKEHRKIPEHWKEAETILLYKGSNSDPNKPDNWRPISLMPTIYKLYSSLWNRRIRAVKGIMSKCQRGFQERDGSNESIGILRTAIDAAKGTGGNLSIAWLDLTNAFGSVPHELIRHTLRAFGFPPELEEIISDMYDGACIRVRNKTETTNPILIKSGVKQGDPISPTLFNMCLELVIRRHLQKAKGHRCLKTNIKALAFADDMAILANSPTQLQAELENLDKDCTSLNLIFKPTKCASLTISEGKLRTRPLFIKGQQIRTLDETGTYKYLGVETGNLNRTSEMELLSSTLKDLEYVITSSLAPWQKLDCVKCFILPKLTYMYANATPKLSELREFSNMVMKAIKTIHSIPIRGSPLEYIQIPISKGGLGVLCPRLTALIGFLVSTTKKIWAKDPYIRKIYADLLQEVAEKETGKFDMTPEQLADYLNNKIQLNKKAFGFNVFTRVRDILKSLSKLKDSPLHLLEFTTVDKSLALKIQATPDSEPVIITEDKIGKLQETLKGKVIEAHLHRFLTEKDVKSKVVQVIQQDRQSNSFVRTGGKVSISAHKFVHRARLNLLTCNYNTYDSKHPKGCRRCPAEKETQAHILQSCDSSLGRGITERHNCVLYHVKEAIEKGSKKQWKLKIDKRAGAGQDRPDIQMESPDGKHIILADVRITYENGLKPLENAWKDKIEKYQHLVDYYARFGKKTTILPLVVGSLGTWYKPTTDTLVELGLGRGTIRSLKPELLSKVLEHSKNIYWQHIFGDKYVESKNPFAPEKPKGAAWKTPKPAQLELKN</sequence>
<dbReference type="PANTHER" id="PTHR19446">
    <property type="entry name" value="REVERSE TRANSCRIPTASES"/>
    <property type="match status" value="1"/>
</dbReference>
<evidence type="ECO:0000313" key="3">
    <source>
        <dbReference type="EMBL" id="CAI5446785.1"/>
    </source>
</evidence>
<dbReference type="Pfam" id="PF00078">
    <property type="entry name" value="RVT_1"/>
    <property type="match status" value="1"/>
</dbReference>
<organism evidence="3 4">
    <name type="scientific">Caenorhabditis angaria</name>
    <dbReference type="NCBI Taxonomy" id="860376"/>
    <lineage>
        <taxon>Eukaryota</taxon>
        <taxon>Metazoa</taxon>
        <taxon>Ecdysozoa</taxon>
        <taxon>Nematoda</taxon>
        <taxon>Chromadorea</taxon>
        <taxon>Rhabditida</taxon>
        <taxon>Rhabditina</taxon>
        <taxon>Rhabditomorpha</taxon>
        <taxon>Rhabditoidea</taxon>
        <taxon>Rhabditidae</taxon>
        <taxon>Peloderinae</taxon>
        <taxon>Caenorhabditis</taxon>
    </lineage>
</organism>
<accession>A0A9P1N3Q5</accession>
<evidence type="ECO:0000259" key="2">
    <source>
        <dbReference type="PROSITE" id="PS50878"/>
    </source>
</evidence>
<dbReference type="Proteomes" id="UP001152747">
    <property type="component" value="Unassembled WGS sequence"/>
</dbReference>
<gene>
    <name evidence="3" type="ORF">CAMP_LOCUS9422</name>
</gene>
<dbReference type="InterPro" id="IPR043502">
    <property type="entry name" value="DNA/RNA_pol_sf"/>
</dbReference>
<dbReference type="InterPro" id="IPR000477">
    <property type="entry name" value="RT_dom"/>
</dbReference>
<dbReference type="AlphaFoldDB" id="A0A9P1N3Q5"/>
<dbReference type="EMBL" id="CANHGI010000003">
    <property type="protein sequence ID" value="CAI5446785.1"/>
    <property type="molecule type" value="Genomic_DNA"/>
</dbReference>
<keyword evidence="4" id="KW-1185">Reference proteome</keyword>
<feature type="region of interest" description="Disordered" evidence="1">
    <location>
        <begin position="945"/>
        <end position="967"/>
    </location>
</feature>